<feature type="domain" description="ABC3 transporter permease C-terminal" evidence="8">
    <location>
        <begin position="272"/>
        <end position="389"/>
    </location>
</feature>
<sequence>MKNPQLKPNLLKPRWSKVFTDLWDDKTRTILVVASIAVGVFAIGMVISAYFIMDEDISHSYASVNPPNIEIWADPFDEDFVRSLRKVDGVEDVVAHRVFDVRASIGEENPQNLKLFGLSSFPGEINLLTAIEGSEIPGDNEIIISQDLMHTTGFHPGDVIKVIFPDEKTRELTMVGLVTDQTTSKPSPDPMVYAYVTMNTIHSFGLGDSFNHLYITVTGDGTNSEFITEVGDAVEEKIERSRREIYNRDEGLSNEHPMSDSTLAIIGLLGALGGLLTILSSSLIINTLNALMTQQLRQIGVMKLVGGRSKQILGMYLSLIVFYSLIALIFAVPLGAVAGYGLSWLITSILGAVLQGFRFVPEAVITQVVIAFAVPLSAGFFPVRSGARTSVRRAISDYRPGTRSKARSLLNFKPKRISSISRPILLSFRNTFRKKGRLLLTIFTLTVAGGVFIAVFNVRDSMGNLMDQLMDHFLGDVTVTFQQPYRVSEVKQALLDIPGVEAVEGWAGAIGEILDENGEVVTDLSISAPPQNTQLLTPEFVAGRWLLPNEEKKLVLSDTIYNFFPNLKPGDMLKVKLAGQREEEWQVVGIFRFVDMLGDPLGYANFEFIARKTGLPEQALSYRVVTATHDADAQIELTERIDRQLMMRDLNVQSVLSGSALRENASIGMNMLVIFLLIMAILTAFVGSIGLTGTMSINVLERTREIGVMRTIGAVDKVIMQSVIIEGLVIGMITWVLAIGISFPISTVLLTIIGETMMGSAMAAQFTPLGIFLWLGIVIVLSIIASIMPARNAAKLTINEVLAYE</sequence>
<dbReference type="AlphaFoldDB" id="A0A8J6NP68"/>
<feature type="transmembrane region" description="Helical" evidence="7">
    <location>
        <begin position="263"/>
        <end position="292"/>
    </location>
</feature>
<organism evidence="10 11">
    <name type="scientific">Candidatus Desulfolinea nitratireducens</name>
    <dbReference type="NCBI Taxonomy" id="2841698"/>
    <lineage>
        <taxon>Bacteria</taxon>
        <taxon>Bacillati</taxon>
        <taxon>Chloroflexota</taxon>
        <taxon>Anaerolineae</taxon>
        <taxon>Anaerolineales</taxon>
        <taxon>Anaerolineales incertae sedis</taxon>
        <taxon>Candidatus Desulfolinea</taxon>
    </lineage>
</organism>
<comment type="caution">
    <text evidence="10">The sequence shown here is derived from an EMBL/GenBank/DDBJ whole genome shotgun (WGS) entry which is preliminary data.</text>
</comment>
<feature type="transmembrane region" description="Helical" evidence="7">
    <location>
        <begin position="313"/>
        <end position="343"/>
    </location>
</feature>
<gene>
    <name evidence="10" type="ORF">H8E29_13415</name>
</gene>
<evidence type="ECO:0000256" key="3">
    <source>
        <dbReference type="ARBA" id="ARBA00022692"/>
    </source>
</evidence>
<feature type="transmembrane region" description="Helical" evidence="7">
    <location>
        <begin position="766"/>
        <end position="788"/>
    </location>
</feature>
<dbReference type="InterPro" id="IPR003838">
    <property type="entry name" value="ABC3_permease_C"/>
</dbReference>
<dbReference type="PANTHER" id="PTHR30572:SF4">
    <property type="entry name" value="ABC TRANSPORTER PERMEASE YTRF"/>
    <property type="match status" value="1"/>
</dbReference>
<evidence type="ECO:0000256" key="4">
    <source>
        <dbReference type="ARBA" id="ARBA00022989"/>
    </source>
</evidence>
<reference evidence="10 11" key="1">
    <citation type="submission" date="2020-08" db="EMBL/GenBank/DDBJ databases">
        <title>Bridging the membrane lipid divide: bacteria of the FCB group superphylum have the potential to synthesize archaeal ether lipids.</title>
        <authorList>
            <person name="Villanueva L."/>
            <person name="Von Meijenfeldt F.A.B."/>
            <person name="Westbye A.B."/>
            <person name="Yadav S."/>
            <person name="Hopmans E.C."/>
            <person name="Dutilh B.E."/>
            <person name="Sinninghe Damste J.S."/>
        </authorList>
    </citation>
    <scope>NUCLEOTIDE SEQUENCE [LARGE SCALE GENOMIC DNA]</scope>
    <source>
        <strain evidence="10">NIOZ-UU36</strain>
    </source>
</reference>
<comment type="subcellular location">
    <subcellularLocation>
        <location evidence="1">Cell membrane</location>
        <topology evidence="1">Multi-pass membrane protein</topology>
    </subcellularLocation>
</comment>
<evidence type="ECO:0000256" key="5">
    <source>
        <dbReference type="ARBA" id="ARBA00023136"/>
    </source>
</evidence>
<accession>A0A8J6NP68</accession>
<feature type="domain" description="MacB-like periplasmic core" evidence="9">
    <location>
        <begin position="29"/>
        <end position="220"/>
    </location>
</feature>
<protein>
    <submittedName>
        <fullName evidence="10">FtsX-like permease family protein</fullName>
    </submittedName>
</protein>
<name>A0A8J6NP68_9CHLR</name>
<feature type="transmembrane region" description="Helical" evidence="7">
    <location>
        <begin position="727"/>
        <end position="754"/>
    </location>
</feature>
<feature type="transmembrane region" description="Helical" evidence="7">
    <location>
        <begin position="438"/>
        <end position="458"/>
    </location>
</feature>
<comment type="similarity">
    <text evidence="6">Belongs to the ABC-4 integral membrane protein family.</text>
</comment>
<keyword evidence="5 7" id="KW-0472">Membrane</keyword>
<feature type="transmembrane region" description="Helical" evidence="7">
    <location>
        <begin position="30"/>
        <end position="53"/>
    </location>
</feature>
<evidence type="ECO:0000313" key="10">
    <source>
        <dbReference type="EMBL" id="MBC8336259.1"/>
    </source>
</evidence>
<feature type="transmembrane region" description="Helical" evidence="7">
    <location>
        <begin position="363"/>
        <end position="383"/>
    </location>
</feature>
<evidence type="ECO:0000256" key="6">
    <source>
        <dbReference type="ARBA" id="ARBA00038076"/>
    </source>
</evidence>
<dbReference type="GO" id="GO:0022857">
    <property type="term" value="F:transmembrane transporter activity"/>
    <property type="evidence" value="ECO:0007669"/>
    <property type="project" value="TreeGrafter"/>
</dbReference>
<evidence type="ECO:0000259" key="9">
    <source>
        <dbReference type="Pfam" id="PF12704"/>
    </source>
</evidence>
<dbReference type="GO" id="GO:0005886">
    <property type="term" value="C:plasma membrane"/>
    <property type="evidence" value="ECO:0007669"/>
    <property type="project" value="UniProtKB-SubCell"/>
</dbReference>
<keyword evidence="3 7" id="KW-0812">Transmembrane</keyword>
<proteinExistence type="inferred from homology"/>
<dbReference type="EMBL" id="JACNJN010000149">
    <property type="protein sequence ID" value="MBC8336259.1"/>
    <property type="molecule type" value="Genomic_DNA"/>
</dbReference>
<dbReference type="InterPro" id="IPR050250">
    <property type="entry name" value="Macrolide_Exporter_MacB"/>
</dbReference>
<dbReference type="Pfam" id="PF02687">
    <property type="entry name" value="FtsX"/>
    <property type="match status" value="2"/>
</dbReference>
<evidence type="ECO:0000256" key="1">
    <source>
        <dbReference type="ARBA" id="ARBA00004651"/>
    </source>
</evidence>
<feature type="transmembrane region" description="Helical" evidence="7">
    <location>
        <begin position="671"/>
        <end position="700"/>
    </location>
</feature>
<keyword evidence="2" id="KW-1003">Cell membrane</keyword>
<dbReference type="PANTHER" id="PTHR30572">
    <property type="entry name" value="MEMBRANE COMPONENT OF TRANSPORTER-RELATED"/>
    <property type="match status" value="1"/>
</dbReference>
<keyword evidence="4 7" id="KW-1133">Transmembrane helix</keyword>
<dbReference type="InterPro" id="IPR025857">
    <property type="entry name" value="MacB_PCD"/>
</dbReference>
<evidence type="ECO:0000313" key="11">
    <source>
        <dbReference type="Proteomes" id="UP000614469"/>
    </source>
</evidence>
<evidence type="ECO:0000256" key="7">
    <source>
        <dbReference type="SAM" id="Phobius"/>
    </source>
</evidence>
<feature type="domain" description="ABC3 transporter permease C-terminal" evidence="8">
    <location>
        <begin position="678"/>
        <end position="797"/>
    </location>
</feature>
<evidence type="ECO:0000256" key="2">
    <source>
        <dbReference type="ARBA" id="ARBA00022475"/>
    </source>
</evidence>
<dbReference type="Proteomes" id="UP000614469">
    <property type="component" value="Unassembled WGS sequence"/>
</dbReference>
<evidence type="ECO:0000259" key="8">
    <source>
        <dbReference type="Pfam" id="PF02687"/>
    </source>
</evidence>
<dbReference type="Pfam" id="PF12704">
    <property type="entry name" value="MacB_PCD"/>
    <property type="match status" value="2"/>
</dbReference>
<feature type="domain" description="MacB-like periplasmic core" evidence="9">
    <location>
        <begin position="439"/>
        <end position="625"/>
    </location>
</feature>